<dbReference type="Proteomes" id="UP000220914">
    <property type="component" value="Unassembled WGS sequence"/>
</dbReference>
<feature type="domain" description="Amidohydrolase-related" evidence="3">
    <location>
        <begin position="80"/>
        <end position="403"/>
    </location>
</feature>
<dbReference type="Pfam" id="PF04909">
    <property type="entry name" value="Amidohydro_2"/>
    <property type="match status" value="1"/>
</dbReference>
<dbReference type="AlphaFoldDB" id="A0A2A7NF17"/>
<dbReference type="OrthoDB" id="8673173at2"/>
<evidence type="ECO:0000313" key="5">
    <source>
        <dbReference type="Proteomes" id="UP000220914"/>
    </source>
</evidence>
<dbReference type="PANTHER" id="PTHR21240">
    <property type="entry name" value="2-AMINO-3-CARBOXYLMUCONATE-6-SEMIALDEHYDE DECARBOXYLASE"/>
    <property type="match status" value="1"/>
</dbReference>
<accession>A0A2A7NF17</accession>
<dbReference type="InterPro" id="IPR032465">
    <property type="entry name" value="ACMSD"/>
</dbReference>
<reference evidence="4 5" key="1">
    <citation type="submission" date="2017-10" db="EMBL/GenBank/DDBJ databases">
        <title>The new phylogeny of genus Mycobacterium.</title>
        <authorList>
            <person name="Tortoli E."/>
            <person name="Trovato A."/>
            <person name="Cirillo D.M."/>
        </authorList>
    </citation>
    <scope>NUCLEOTIDE SEQUENCE [LARGE SCALE GENOMIC DNA]</scope>
    <source>
        <strain evidence="4 5">CCUG37673</strain>
    </source>
</reference>
<proteinExistence type="predicted"/>
<evidence type="ECO:0000256" key="2">
    <source>
        <dbReference type="SAM" id="MobiDB-lite"/>
    </source>
</evidence>
<keyword evidence="5" id="KW-1185">Reference proteome</keyword>
<name>A0A2A7NF17_MYCAG</name>
<keyword evidence="1" id="KW-0456">Lyase</keyword>
<dbReference type="InterPro" id="IPR006680">
    <property type="entry name" value="Amidohydro-rel"/>
</dbReference>
<dbReference type="Gene3D" id="3.20.20.140">
    <property type="entry name" value="Metal-dependent hydrolases"/>
    <property type="match status" value="1"/>
</dbReference>
<sequence length="434" mass="47238">MSSGVPPGPLTIVAPSGPSARSSIAKSRYRVPRIATKGPLTRCLLQACRETTSKRLYWSTTRFMFMRIASPGAQIVTTFDVHAHCVPRALLLDLRDGKSLGATASWRGDKCWFAIGSRAPKALPAGIDDVEKRLESMDRAGVDVQLLSTWMGVSACEFPADIAPTFARVFNEALAALVAEHPDRFLALANLPMRDPHAAAEELRYCVAELGMVGAEIATRPAGRDLDDPAFAPLWSMAEDLDCFLLVHPLHSLAGRAVERHFLGNLVGNPAETTIAIGHLMFGGVVERHRRLRLCFVHGGGFAPYQVGRWDHAYRNDVRGAAANLTTPPSEWLRTMYFDTVVHSSAALTHLVAAVGGSQIVLGSDYPFEMGDPAPVEFIRNAGDVGSAGLDRIVDENARRLLGPGVRRLRRDDGLDSRPGANSRREGRQRHGRL</sequence>
<dbReference type="InterPro" id="IPR032466">
    <property type="entry name" value="Metal_Hydrolase"/>
</dbReference>
<gene>
    <name evidence="4" type="ORF">CQY20_02420</name>
</gene>
<feature type="region of interest" description="Disordered" evidence="2">
    <location>
        <begin position="409"/>
        <end position="434"/>
    </location>
</feature>
<feature type="region of interest" description="Disordered" evidence="2">
    <location>
        <begin position="1"/>
        <end position="20"/>
    </location>
</feature>
<dbReference type="GO" id="GO:0016831">
    <property type="term" value="F:carboxy-lyase activity"/>
    <property type="evidence" value="ECO:0007669"/>
    <property type="project" value="InterPro"/>
</dbReference>
<dbReference type="EMBL" id="PDCP01000003">
    <property type="protein sequence ID" value="PEG42439.1"/>
    <property type="molecule type" value="Genomic_DNA"/>
</dbReference>
<evidence type="ECO:0000259" key="3">
    <source>
        <dbReference type="Pfam" id="PF04909"/>
    </source>
</evidence>
<dbReference type="SUPFAM" id="SSF51556">
    <property type="entry name" value="Metallo-dependent hydrolases"/>
    <property type="match status" value="1"/>
</dbReference>
<evidence type="ECO:0000256" key="1">
    <source>
        <dbReference type="ARBA" id="ARBA00023239"/>
    </source>
</evidence>
<dbReference type="GO" id="GO:0016787">
    <property type="term" value="F:hydrolase activity"/>
    <property type="evidence" value="ECO:0007669"/>
    <property type="project" value="InterPro"/>
</dbReference>
<protein>
    <recommendedName>
        <fullName evidence="3">Amidohydrolase-related domain-containing protein</fullName>
    </recommendedName>
</protein>
<evidence type="ECO:0000313" key="4">
    <source>
        <dbReference type="EMBL" id="PEG42439.1"/>
    </source>
</evidence>
<dbReference type="PANTHER" id="PTHR21240:SF28">
    <property type="entry name" value="ISO-OROTATE DECARBOXYLASE (EUROFUNG)"/>
    <property type="match status" value="1"/>
</dbReference>
<organism evidence="4 5">
    <name type="scientific">Mycolicibacterium agri</name>
    <name type="common">Mycobacterium agri</name>
    <dbReference type="NCBI Taxonomy" id="36811"/>
    <lineage>
        <taxon>Bacteria</taxon>
        <taxon>Bacillati</taxon>
        <taxon>Actinomycetota</taxon>
        <taxon>Actinomycetes</taxon>
        <taxon>Mycobacteriales</taxon>
        <taxon>Mycobacteriaceae</taxon>
        <taxon>Mycolicibacterium</taxon>
    </lineage>
</organism>
<comment type="caution">
    <text evidence="4">The sequence shown here is derived from an EMBL/GenBank/DDBJ whole genome shotgun (WGS) entry which is preliminary data.</text>
</comment>
<dbReference type="GO" id="GO:0005737">
    <property type="term" value="C:cytoplasm"/>
    <property type="evidence" value="ECO:0007669"/>
    <property type="project" value="TreeGrafter"/>
</dbReference>
<dbReference type="GO" id="GO:0019748">
    <property type="term" value="P:secondary metabolic process"/>
    <property type="evidence" value="ECO:0007669"/>
    <property type="project" value="TreeGrafter"/>
</dbReference>